<sequence>MTRIGIIGAGTAGLHLGLRLQQLGIPATIYTERAPAELRSARLPNTVAHHAPTRERERLLGVNHWDSPELVQFTFNFAISGPQGVGFQGKLVAPSQFMDYRVYQPRLAENFVARGGSLHVAAVDAAGLEEITQRHELVVVATGRAGLGHLFPRVPEHSPHTQPARLLFGGLFHGMRPPEPLGFQFTIAPGHGEVAEGRMVSTQGFIGSLFLEAVPGGALEVITSRNPNEDPRGFSALFLELLREHAPATFARLDPDAFLLAGPLDWVQGRVTPVVRRGYTRLSNGRCVVALGDAHVLHDPLSGMGANAASACAWILAETLREAVESGQSFDEAFCQRAEERTWETVRATTYWNNALLQPTPPHMAQVFAAASQNPALANAVLETMIVPENALAAFATPETCAAFMARHAHGTAP</sequence>
<evidence type="ECO:0000259" key="1">
    <source>
        <dbReference type="Pfam" id="PF17885"/>
    </source>
</evidence>
<dbReference type="AlphaFoldDB" id="A0A085WPJ4"/>
<accession>A0A085WPJ4</accession>
<dbReference type="GO" id="GO:0004497">
    <property type="term" value="F:monooxygenase activity"/>
    <property type="evidence" value="ECO:0007669"/>
    <property type="project" value="UniProtKB-KW"/>
</dbReference>
<proteinExistence type="predicted"/>
<dbReference type="Gene3D" id="3.30.9.40">
    <property type="match status" value="1"/>
</dbReference>
<dbReference type="Gene3D" id="3.50.50.60">
    <property type="entry name" value="FAD/NAD(P)-binding domain"/>
    <property type="match status" value="2"/>
</dbReference>
<keyword evidence="3" id="KW-1185">Reference proteome</keyword>
<dbReference type="STRING" id="394096.DB31_6582"/>
<dbReference type="RefSeq" id="WP_044186940.1">
    <property type="nucleotide sequence ID" value="NZ_JMCB01000004.1"/>
</dbReference>
<keyword evidence="2" id="KW-0503">Monooxygenase</keyword>
<evidence type="ECO:0000313" key="3">
    <source>
        <dbReference type="Proteomes" id="UP000028725"/>
    </source>
</evidence>
<dbReference type="EMBL" id="JMCB01000004">
    <property type="protein sequence ID" value="KFE69607.1"/>
    <property type="molecule type" value="Genomic_DNA"/>
</dbReference>
<dbReference type="OrthoDB" id="8801399at2"/>
<dbReference type="Pfam" id="PF17885">
    <property type="entry name" value="Smoa_sbd"/>
    <property type="match status" value="1"/>
</dbReference>
<gene>
    <name evidence="2" type="ORF">DB31_6582</name>
</gene>
<dbReference type="Gene3D" id="6.10.250.650">
    <property type="match status" value="1"/>
</dbReference>
<name>A0A085WPJ4_9BACT</name>
<dbReference type="PRINTS" id="PR00420">
    <property type="entry name" value="RNGMNOXGNASE"/>
</dbReference>
<comment type="caution">
    <text evidence="2">The sequence shown here is derived from an EMBL/GenBank/DDBJ whole genome shotgun (WGS) entry which is preliminary data.</text>
</comment>
<keyword evidence="2" id="KW-0560">Oxidoreductase</keyword>
<organism evidence="2 3">
    <name type="scientific">Hyalangium minutum</name>
    <dbReference type="NCBI Taxonomy" id="394096"/>
    <lineage>
        <taxon>Bacteria</taxon>
        <taxon>Pseudomonadati</taxon>
        <taxon>Myxococcota</taxon>
        <taxon>Myxococcia</taxon>
        <taxon>Myxococcales</taxon>
        <taxon>Cystobacterineae</taxon>
        <taxon>Archangiaceae</taxon>
        <taxon>Hyalangium</taxon>
    </lineage>
</organism>
<dbReference type="InterPro" id="IPR041654">
    <property type="entry name" value="StyA_sbd"/>
</dbReference>
<feature type="domain" description="Styrene monooxygenase StyA putative substrate binding" evidence="1">
    <location>
        <begin position="143"/>
        <end position="252"/>
    </location>
</feature>
<evidence type="ECO:0000313" key="2">
    <source>
        <dbReference type="EMBL" id="KFE69607.1"/>
    </source>
</evidence>
<dbReference type="PATRIC" id="fig|394096.3.peg.2681"/>
<reference evidence="2 3" key="1">
    <citation type="submission" date="2014-04" db="EMBL/GenBank/DDBJ databases">
        <title>Genome assembly of Hyalangium minutum DSM 14724.</title>
        <authorList>
            <person name="Sharma G."/>
            <person name="Subramanian S."/>
        </authorList>
    </citation>
    <scope>NUCLEOTIDE SEQUENCE [LARGE SCALE GENOMIC DNA]</scope>
    <source>
        <strain evidence="2 3">DSM 14724</strain>
    </source>
</reference>
<dbReference type="InterPro" id="IPR036188">
    <property type="entry name" value="FAD/NAD-bd_sf"/>
</dbReference>
<dbReference type="SUPFAM" id="SSF51905">
    <property type="entry name" value="FAD/NAD(P)-binding domain"/>
    <property type="match status" value="1"/>
</dbReference>
<protein>
    <submittedName>
        <fullName evidence="2">Putative monooxygenase</fullName>
    </submittedName>
</protein>
<dbReference type="Proteomes" id="UP000028725">
    <property type="component" value="Unassembled WGS sequence"/>
</dbReference>